<dbReference type="EMBL" id="DPPF01000091">
    <property type="protein sequence ID" value="HCW92918.1"/>
    <property type="molecule type" value="Genomic_DNA"/>
</dbReference>
<evidence type="ECO:0000313" key="3">
    <source>
        <dbReference type="Proteomes" id="UP000262325"/>
    </source>
</evidence>
<evidence type="ECO:0000313" key="1">
    <source>
        <dbReference type="EMBL" id="HCW92918.1"/>
    </source>
</evidence>
<gene>
    <name evidence="1" type="ORF">DHM44_04475</name>
    <name evidence="2" type="ORF">FXF49_08585</name>
</gene>
<name>A0A3D5QB29_FLESI</name>
<sequence>MKGLTFRDKDYKFLVDIKNVLHIARYKEIKGELDDFRVVNFGSLFFDEKTENGDIIFVEHEENIVALHVEKVESIENADKIIPFEKELFMVKPILGAVKSENNETCYLIDVEKIIGVDHEQQNITN</sequence>
<dbReference type="SUPFAM" id="SSF50341">
    <property type="entry name" value="CheW-like"/>
    <property type="match status" value="1"/>
</dbReference>
<protein>
    <submittedName>
        <fullName evidence="1">Uncharacterized protein</fullName>
    </submittedName>
</protein>
<dbReference type="RefSeq" id="WP_273264662.1">
    <property type="nucleotide sequence ID" value="NZ_JAAZVV010000003.1"/>
</dbReference>
<organism evidence="1 3">
    <name type="scientific">Flexistipes sinusarabici</name>
    <dbReference type="NCBI Taxonomy" id="2352"/>
    <lineage>
        <taxon>Bacteria</taxon>
        <taxon>Pseudomonadati</taxon>
        <taxon>Deferribacterota</taxon>
        <taxon>Deferribacteres</taxon>
        <taxon>Deferribacterales</taxon>
        <taxon>Flexistipitaceae</taxon>
        <taxon>Flexistipes</taxon>
    </lineage>
</organism>
<dbReference type="Proteomes" id="UP000323337">
    <property type="component" value="Unassembled WGS sequence"/>
</dbReference>
<proteinExistence type="predicted"/>
<accession>A0A3D5QB29</accession>
<dbReference type="GO" id="GO:0007165">
    <property type="term" value="P:signal transduction"/>
    <property type="evidence" value="ECO:0007669"/>
    <property type="project" value="InterPro"/>
</dbReference>
<comment type="caution">
    <text evidence="1">The sequence shown here is derived from an EMBL/GenBank/DDBJ whole genome shotgun (WGS) entry which is preliminary data.</text>
</comment>
<dbReference type="GO" id="GO:0006935">
    <property type="term" value="P:chemotaxis"/>
    <property type="evidence" value="ECO:0007669"/>
    <property type="project" value="InterPro"/>
</dbReference>
<dbReference type="Proteomes" id="UP000262325">
    <property type="component" value="Unassembled WGS sequence"/>
</dbReference>
<dbReference type="InterPro" id="IPR036061">
    <property type="entry name" value="CheW-like_dom_sf"/>
</dbReference>
<dbReference type="AlphaFoldDB" id="A0A3D5QB29"/>
<evidence type="ECO:0000313" key="2">
    <source>
        <dbReference type="EMBL" id="TYB33003.1"/>
    </source>
</evidence>
<evidence type="ECO:0000313" key="4">
    <source>
        <dbReference type="Proteomes" id="UP000323337"/>
    </source>
</evidence>
<reference evidence="1 3" key="1">
    <citation type="journal article" date="2018" name="Nat. Biotechnol.">
        <title>A standardized bacterial taxonomy based on genome phylogeny substantially revises the tree of life.</title>
        <authorList>
            <person name="Parks D.H."/>
            <person name="Chuvochina M."/>
            <person name="Waite D.W."/>
            <person name="Rinke C."/>
            <person name="Skarshewski A."/>
            <person name="Chaumeil P.A."/>
            <person name="Hugenholtz P."/>
        </authorList>
    </citation>
    <scope>NUCLEOTIDE SEQUENCE [LARGE SCALE GENOMIC DNA]</scope>
    <source>
        <strain evidence="1">UBA8672</strain>
    </source>
</reference>
<reference evidence="2 4" key="2">
    <citation type="submission" date="2019-08" db="EMBL/GenBank/DDBJ databases">
        <title>Genomic characterization of a novel candidate phylum (ARYD3) from a high temperature, high salinity tertiary oil reservoir in north central Oklahoma, USA.</title>
        <authorList>
            <person name="Youssef N.H."/>
            <person name="Yadav A."/>
            <person name="Elshahed M.S."/>
        </authorList>
    </citation>
    <scope>NUCLEOTIDE SEQUENCE [LARGE SCALE GENOMIC DNA]</scope>
    <source>
        <strain evidence="2">ARYD1</strain>
    </source>
</reference>
<dbReference type="EMBL" id="VSIV01000220">
    <property type="protein sequence ID" value="TYB33003.1"/>
    <property type="molecule type" value="Genomic_DNA"/>
</dbReference>